<accession>A0ACC1ADS9</accession>
<evidence type="ECO:0000313" key="1">
    <source>
        <dbReference type="EMBL" id="KAJ0083896.1"/>
    </source>
</evidence>
<comment type="caution">
    <text evidence="1">The sequence shown here is derived from an EMBL/GenBank/DDBJ whole genome shotgun (WGS) entry which is preliminary data.</text>
</comment>
<organism evidence="1 2">
    <name type="scientific">Pistacia atlantica</name>
    <dbReference type="NCBI Taxonomy" id="434234"/>
    <lineage>
        <taxon>Eukaryota</taxon>
        <taxon>Viridiplantae</taxon>
        <taxon>Streptophyta</taxon>
        <taxon>Embryophyta</taxon>
        <taxon>Tracheophyta</taxon>
        <taxon>Spermatophyta</taxon>
        <taxon>Magnoliopsida</taxon>
        <taxon>eudicotyledons</taxon>
        <taxon>Gunneridae</taxon>
        <taxon>Pentapetalae</taxon>
        <taxon>rosids</taxon>
        <taxon>malvids</taxon>
        <taxon>Sapindales</taxon>
        <taxon>Anacardiaceae</taxon>
        <taxon>Pistacia</taxon>
    </lineage>
</organism>
<dbReference type="EMBL" id="CM047907">
    <property type="protein sequence ID" value="KAJ0083896.1"/>
    <property type="molecule type" value="Genomic_DNA"/>
</dbReference>
<dbReference type="Proteomes" id="UP001164250">
    <property type="component" value="Chromosome 11"/>
</dbReference>
<sequence length="141" mass="15036">MTNNLSFISNFKPLKPIFHLLLLAITLTCANAARILTKDDTPQPIPQPLPEFSNLIPTPVTGMAPVAGTVTTPQIATSSVTVAKSPLSFFMHDILGGTAPSGMVVDWDQRQNKLMASLSPNKIAGSFLSTVVYLLSPLTMA</sequence>
<proteinExistence type="predicted"/>
<protein>
    <submittedName>
        <fullName evidence="1">Uncharacterized protein</fullName>
    </submittedName>
</protein>
<keyword evidence="2" id="KW-1185">Reference proteome</keyword>
<reference evidence="2" key="1">
    <citation type="journal article" date="2023" name="G3 (Bethesda)">
        <title>Genome assembly and association tests identify interacting loci associated with vigor, precocity, and sex in interspecific pistachio rootstocks.</title>
        <authorList>
            <person name="Palmer W."/>
            <person name="Jacygrad E."/>
            <person name="Sagayaradj S."/>
            <person name="Cavanaugh K."/>
            <person name="Han R."/>
            <person name="Bertier L."/>
            <person name="Beede B."/>
            <person name="Kafkas S."/>
            <person name="Golino D."/>
            <person name="Preece J."/>
            <person name="Michelmore R."/>
        </authorList>
    </citation>
    <scope>NUCLEOTIDE SEQUENCE [LARGE SCALE GENOMIC DNA]</scope>
</reference>
<name>A0ACC1ADS9_9ROSI</name>
<evidence type="ECO:0000313" key="2">
    <source>
        <dbReference type="Proteomes" id="UP001164250"/>
    </source>
</evidence>
<gene>
    <name evidence="1" type="ORF">Patl1_30845</name>
</gene>